<organism evidence="2">
    <name type="scientific">freshwater metagenome</name>
    <dbReference type="NCBI Taxonomy" id="449393"/>
    <lineage>
        <taxon>unclassified sequences</taxon>
        <taxon>metagenomes</taxon>
        <taxon>ecological metagenomes</taxon>
    </lineage>
</organism>
<dbReference type="PANTHER" id="PTHR11669:SF8">
    <property type="entry name" value="DNA POLYMERASE III SUBUNIT DELTA"/>
    <property type="match status" value="1"/>
</dbReference>
<dbReference type="InterPro" id="IPR050238">
    <property type="entry name" value="DNA_Rep/Repair_Clamp_Loader"/>
</dbReference>
<sequence>MSVWEVLIGQDEATATLSHAAADAARSLRGEPAPGMTHAWLITGPPGSGRSTAATAFAAALVCPEQGCGDCIPCRTAIAGTHSDVEIVRPEGLSYGADDTEALVMQASMAPSTSRWHIIVVEDADRLTEQALNRLLKALEEPAPSTVWILCAPGVEDVLPTVRSRTRHVSLRTPSASDVATALQQRHGVDAAIAAFAARASQGHIGRARALATDEQARLRRHEVLRLPLELHDLASCFVAAADLLAAATGDATALADPLDAREEADLLRAYGEGADNASNARAKKLSGKAMKDLQKSHKSRRTRMVRDQIDRALLDLVGFYRDVLILQVQSDVGLINEEMRTQLSQVAVRATPEDTARRLEALAYSRLQIAANVTPQLALEALMVRLKDPSLKAA</sequence>
<feature type="region of interest" description="Disordered" evidence="1">
    <location>
        <begin position="279"/>
        <end position="300"/>
    </location>
</feature>
<evidence type="ECO:0000256" key="1">
    <source>
        <dbReference type="SAM" id="MobiDB-lite"/>
    </source>
</evidence>
<dbReference type="SUPFAM" id="SSF52540">
    <property type="entry name" value="P-loop containing nucleoside triphosphate hydrolases"/>
    <property type="match status" value="1"/>
</dbReference>
<protein>
    <submittedName>
        <fullName evidence="2">Unannotated protein</fullName>
    </submittedName>
</protein>
<dbReference type="Pfam" id="PF13177">
    <property type="entry name" value="DNA_pol3_delta2"/>
    <property type="match status" value="1"/>
</dbReference>
<proteinExistence type="predicted"/>
<dbReference type="GO" id="GO:0006261">
    <property type="term" value="P:DNA-templated DNA replication"/>
    <property type="evidence" value="ECO:0007669"/>
    <property type="project" value="TreeGrafter"/>
</dbReference>
<name>A0A6J7IVD3_9ZZZZ</name>
<evidence type="ECO:0000313" key="2">
    <source>
        <dbReference type="EMBL" id="CAB4934282.1"/>
    </source>
</evidence>
<reference evidence="2" key="1">
    <citation type="submission" date="2020-05" db="EMBL/GenBank/DDBJ databases">
        <authorList>
            <person name="Chiriac C."/>
            <person name="Salcher M."/>
            <person name="Ghai R."/>
            <person name="Kavagutti S V."/>
        </authorList>
    </citation>
    <scope>NUCLEOTIDE SEQUENCE</scope>
</reference>
<dbReference type="Gene3D" id="3.40.50.300">
    <property type="entry name" value="P-loop containing nucleotide triphosphate hydrolases"/>
    <property type="match status" value="1"/>
</dbReference>
<dbReference type="PANTHER" id="PTHR11669">
    <property type="entry name" value="REPLICATION FACTOR C / DNA POLYMERASE III GAMMA-TAU SUBUNIT"/>
    <property type="match status" value="1"/>
</dbReference>
<accession>A0A6J7IVD3</accession>
<dbReference type="NCBIfam" id="NF005926">
    <property type="entry name" value="PRK07940.1"/>
    <property type="match status" value="1"/>
</dbReference>
<gene>
    <name evidence="2" type="ORF">UFOPK3610_02105</name>
</gene>
<dbReference type="InterPro" id="IPR027417">
    <property type="entry name" value="P-loop_NTPase"/>
</dbReference>
<dbReference type="AlphaFoldDB" id="A0A6J7IVD3"/>
<dbReference type="EMBL" id="CAFBMR010000179">
    <property type="protein sequence ID" value="CAB4934282.1"/>
    <property type="molecule type" value="Genomic_DNA"/>
</dbReference>